<feature type="region of interest" description="Disordered" evidence="1">
    <location>
        <begin position="50"/>
        <end position="81"/>
    </location>
</feature>
<evidence type="ECO:0000259" key="2">
    <source>
        <dbReference type="Pfam" id="PF07679"/>
    </source>
</evidence>
<dbReference type="AlphaFoldDB" id="A0A8B8A5U2"/>
<dbReference type="InterPro" id="IPR036179">
    <property type="entry name" value="Ig-like_dom_sf"/>
</dbReference>
<name>A0A8B8A5U2_ACAPL</name>
<feature type="domain" description="Immunoglobulin I-set" evidence="2">
    <location>
        <begin position="124"/>
        <end position="167"/>
    </location>
</feature>
<dbReference type="Pfam" id="PF07679">
    <property type="entry name" value="I-set"/>
    <property type="match status" value="1"/>
</dbReference>
<dbReference type="Gene3D" id="1.10.533.10">
    <property type="entry name" value="Death Domain, Fas"/>
    <property type="match status" value="1"/>
</dbReference>
<dbReference type="CDD" id="cd00096">
    <property type="entry name" value="Ig"/>
    <property type="match status" value="1"/>
</dbReference>
<dbReference type="Gene3D" id="2.60.40.10">
    <property type="entry name" value="Immunoglobulins"/>
    <property type="match status" value="2"/>
</dbReference>
<dbReference type="SUPFAM" id="SSF48726">
    <property type="entry name" value="Immunoglobulin"/>
    <property type="match status" value="2"/>
</dbReference>
<dbReference type="OrthoDB" id="6107607at2759"/>
<evidence type="ECO:0000313" key="4">
    <source>
        <dbReference type="RefSeq" id="XP_022111331.1"/>
    </source>
</evidence>
<protein>
    <submittedName>
        <fullName evidence="4">Uncharacterized protein LOC110990579</fullName>
    </submittedName>
</protein>
<dbReference type="GeneID" id="110990579"/>
<gene>
    <name evidence="4" type="primary">LOC110990579</name>
</gene>
<organism evidence="3 4">
    <name type="scientific">Acanthaster planci</name>
    <name type="common">Crown-of-thorns starfish</name>
    <dbReference type="NCBI Taxonomy" id="133434"/>
    <lineage>
        <taxon>Eukaryota</taxon>
        <taxon>Metazoa</taxon>
        <taxon>Echinodermata</taxon>
        <taxon>Eleutherozoa</taxon>
        <taxon>Asterozoa</taxon>
        <taxon>Asteroidea</taxon>
        <taxon>Valvatacea</taxon>
        <taxon>Valvatida</taxon>
        <taxon>Acanthasteridae</taxon>
        <taxon>Acanthaster</taxon>
    </lineage>
</organism>
<dbReference type="InterPro" id="IPR011029">
    <property type="entry name" value="DEATH-like_dom_sf"/>
</dbReference>
<dbReference type="InterPro" id="IPR013098">
    <property type="entry name" value="Ig_I-set"/>
</dbReference>
<reference evidence="4" key="1">
    <citation type="submission" date="2025-08" db="UniProtKB">
        <authorList>
            <consortium name="RefSeq"/>
        </authorList>
    </citation>
    <scope>IDENTIFICATION</scope>
</reference>
<keyword evidence="3" id="KW-1185">Reference proteome</keyword>
<proteinExistence type="predicted"/>
<dbReference type="InterPro" id="IPR013783">
    <property type="entry name" value="Ig-like_fold"/>
</dbReference>
<feature type="compositionally biased region" description="Basic and acidic residues" evidence="1">
    <location>
        <begin position="71"/>
        <end position="81"/>
    </location>
</feature>
<dbReference type="RefSeq" id="XP_022111331.1">
    <property type="nucleotide sequence ID" value="XM_022255639.1"/>
</dbReference>
<accession>A0A8B8A5U2</accession>
<sequence length="391" mass="45136">MALLHTPLRKLFLTFHLIKCKGLKLFRFNDICRTRRLQPRLCVRLHLKNRMKSKKKRSGSISTTPVRKSRNMPDQDNREPIEINGSTVTFAPSVETESEIIISQEFERKEMDEFKLVLKAPASESDVTWWKDDKEISSECIDDTDLNERTMTIPNVEIDDSGVYRVKGPNFDLKLILIVTRESKFINQPPRFIEKIENQECSLPYNFSQKLWKMEFFKGEQLEPSGRVVITKSGGIKKLVIHRLEESDSGEYHAVCGEVPSRPTKIVVKKRPLSAEDPHGRGQGSSEHPDVKEFLSDDYLLKLSKEIGAKEREPLGTHLRIKELTNYETSHPRNLQGQVFAMLKDWKCDTMTDTKSGEKQVRFLGDCLAKIRRADLKSTLLKDHKLVEIKK</sequence>
<evidence type="ECO:0000313" key="3">
    <source>
        <dbReference type="Proteomes" id="UP000694845"/>
    </source>
</evidence>
<dbReference type="Proteomes" id="UP000694845">
    <property type="component" value="Unplaced"/>
</dbReference>
<feature type="region of interest" description="Disordered" evidence="1">
    <location>
        <begin position="270"/>
        <end position="290"/>
    </location>
</feature>
<dbReference type="CDD" id="cd01670">
    <property type="entry name" value="Death"/>
    <property type="match status" value="1"/>
</dbReference>
<evidence type="ECO:0000256" key="1">
    <source>
        <dbReference type="SAM" id="MobiDB-lite"/>
    </source>
</evidence>
<dbReference type="KEGG" id="aplc:110990579"/>